<evidence type="ECO:0000256" key="6">
    <source>
        <dbReference type="SAM" id="MobiDB-lite"/>
    </source>
</evidence>
<sequence>MLRRGWQPEGGRDLYTRGSRYRHHHHHLPPPDVPSPVRSFCFFAPHFRSLRISVSLFEKAQKRKAAIRASQGRPSHLCKGPLGWETRAVSVDGPVGLLSKTMERVGGDESEETPPPGARLLLSVKEFLGSRKGLLLLAEAGLSFIIFICYIASAAAPFLMVPLLTFLLALCFFFAYSLKLNKRFKAVYWILADFLCGIIAAIIYFAISIAAVSKYSDTASKAAGVFGFIVTIVYCIYVYLTFNSLTTYLKQEDSTDAPEPRKPEEDDSDSDSD</sequence>
<reference evidence="9" key="1">
    <citation type="journal article" date="2023" name="DNA Res.">
        <title>Chromosome-level genome assembly of Phrynocephalus forsythii using third-generation DNA sequencing and Hi-C analysis.</title>
        <authorList>
            <person name="Qi Y."/>
            <person name="Zhao W."/>
            <person name="Zhao Y."/>
            <person name="Niu C."/>
            <person name="Cao S."/>
            <person name="Zhang Y."/>
        </authorList>
    </citation>
    <scope>NUCLEOTIDE SEQUENCE</scope>
    <source>
        <tissue evidence="9">Muscle</tissue>
    </source>
</reference>
<feature type="transmembrane region" description="Helical" evidence="7">
    <location>
        <begin position="188"/>
        <end position="211"/>
    </location>
</feature>
<feature type="region of interest" description="Disordered" evidence="6">
    <location>
        <begin position="251"/>
        <end position="273"/>
    </location>
</feature>
<evidence type="ECO:0000313" key="10">
    <source>
        <dbReference type="Proteomes" id="UP001142489"/>
    </source>
</evidence>
<dbReference type="AlphaFoldDB" id="A0A9Q1AU79"/>
<keyword evidence="3 7" id="KW-1133">Transmembrane helix</keyword>
<dbReference type="Pfam" id="PF01284">
    <property type="entry name" value="MARVEL"/>
    <property type="match status" value="1"/>
</dbReference>
<dbReference type="PROSITE" id="PS51225">
    <property type="entry name" value="MARVEL"/>
    <property type="match status" value="1"/>
</dbReference>
<comment type="subcellular location">
    <subcellularLocation>
        <location evidence="1">Membrane</location>
        <topology evidence="1">Multi-pass membrane protein</topology>
    </subcellularLocation>
</comment>
<feature type="transmembrane region" description="Helical" evidence="7">
    <location>
        <begin position="223"/>
        <end position="242"/>
    </location>
</feature>
<evidence type="ECO:0000256" key="5">
    <source>
        <dbReference type="PROSITE-ProRule" id="PRU00581"/>
    </source>
</evidence>
<evidence type="ECO:0000256" key="1">
    <source>
        <dbReference type="ARBA" id="ARBA00004141"/>
    </source>
</evidence>
<dbReference type="Proteomes" id="UP001142489">
    <property type="component" value="Unassembled WGS sequence"/>
</dbReference>
<organism evidence="9 10">
    <name type="scientific">Phrynocephalus forsythii</name>
    <dbReference type="NCBI Taxonomy" id="171643"/>
    <lineage>
        <taxon>Eukaryota</taxon>
        <taxon>Metazoa</taxon>
        <taxon>Chordata</taxon>
        <taxon>Craniata</taxon>
        <taxon>Vertebrata</taxon>
        <taxon>Euteleostomi</taxon>
        <taxon>Lepidosauria</taxon>
        <taxon>Squamata</taxon>
        <taxon>Bifurcata</taxon>
        <taxon>Unidentata</taxon>
        <taxon>Episquamata</taxon>
        <taxon>Toxicofera</taxon>
        <taxon>Iguania</taxon>
        <taxon>Acrodonta</taxon>
        <taxon>Agamidae</taxon>
        <taxon>Agaminae</taxon>
        <taxon>Phrynocephalus</taxon>
    </lineage>
</organism>
<keyword evidence="4 5" id="KW-0472">Membrane</keyword>
<evidence type="ECO:0000259" key="8">
    <source>
        <dbReference type="PROSITE" id="PS51225"/>
    </source>
</evidence>
<evidence type="ECO:0000256" key="4">
    <source>
        <dbReference type="ARBA" id="ARBA00023136"/>
    </source>
</evidence>
<name>A0A9Q1AU79_9SAUR</name>
<evidence type="ECO:0000313" key="9">
    <source>
        <dbReference type="EMBL" id="KAJ7311970.1"/>
    </source>
</evidence>
<feature type="transmembrane region" description="Helical" evidence="7">
    <location>
        <begin position="134"/>
        <end position="153"/>
    </location>
</feature>
<accession>A0A9Q1AU79</accession>
<keyword evidence="10" id="KW-1185">Reference proteome</keyword>
<dbReference type="InterPro" id="IPR050578">
    <property type="entry name" value="MARVEL-CKLF_proteins"/>
</dbReference>
<dbReference type="GO" id="GO:0016020">
    <property type="term" value="C:membrane"/>
    <property type="evidence" value="ECO:0007669"/>
    <property type="project" value="UniProtKB-SubCell"/>
</dbReference>
<dbReference type="InterPro" id="IPR008253">
    <property type="entry name" value="Marvel"/>
</dbReference>
<dbReference type="PANTHER" id="PTHR22776:SF3">
    <property type="entry name" value="CKLF-LIKE MARVEL TRANSMEMBRANE DOMAIN-CONTAINING PROTEIN 3"/>
    <property type="match status" value="1"/>
</dbReference>
<dbReference type="EMBL" id="JAPFRF010000013">
    <property type="protein sequence ID" value="KAJ7311970.1"/>
    <property type="molecule type" value="Genomic_DNA"/>
</dbReference>
<feature type="domain" description="MARVEL" evidence="8">
    <location>
        <begin position="127"/>
        <end position="246"/>
    </location>
</feature>
<keyword evidence="2 5" id="KW-0812">Transmembrane</keyword>
<dbReference type="OrthoDB" id="9943862at2759"/>
<gene>
    <name evidence="9" type="ORF">JRQ81_006294</name>
</gene>
<proteinExistence type="predicted"/>
<evidence type="ECO:0000256" key="3">
    <source>
        <dbReference type="ARBA" id="ARBA00022989"/>
    </source>
</evidence>
<dbReference type="PANTHER" id="PTHR22776">
    <property type="entry name" value="MARVEL-CONTAINING POTENTIAL LIPID RAFT-ASSOCIATED PROTEIN"/>
    <property type="match status" value="1"/>
</dbReference>
<protein>
    <recommendedName>
        <fullName evidence="8">MARVEL domain-containing protein</fullName>
    </recommendedName>
</protein>
<evidence type="ECO:0000256" key="2">
    <source>
        <dbReference type="ARBA" id="ARBA00022692"/>
    </source>
</evidence>
<comment type="caution">
    <text evidence="9">The sequence shown here is derived from an EMBL/GenBank/DDBJ whole genome shotgun (WGS) entry which is preliminary data.</text>
</comment>
<feature type="transmembrane region" description="Helical" evidence="7">
    <location>
        <begin position="159"/>
        <end position="176"/>
    </location>
</feature>
<feature type="compositionally biased region" description="Basic and acidic residues" evidence="6">
    <location>
        <begin position="251"/>
        <end position="264"/>
    </location>
</feature>
<evidence type="ECO:0000256" key="7">
    <source>
        <dbReference type="SAM" id="Phobius"/>
    </source>
</evidence>